<evidence type="ECO:0000313" key="2">
    <source>
        <dbReference type="EMBL" id="KAK5984385.1"/>
    </source>
</evidence>
<dbReference type="AlphaFoldDB" id="A0AAN8G610"/>
<proteinExistence type="predicted"/>
<dbReference type="Proteomes" id="UP001331761">
    <property type="component" value="Unassembled WGS sequence"/>
</dbReference>
<dbReference type="Pfam" id="PF09324">
    <property type="entry name" value="Sec7-like_HDS"/>
    <property type="match status" value="1"/>
</dbReference>
<gene>
    <name evidence="2" type="ORF">GCK32_021651</name>
</gene>
<keyword evidence="3" id="KW-1185">Reference proteome</keyword>
<name>A0AAN8G610_TRICO</name>
<evidence type="ECO:0000313" key="3">
    <source>
        <dbReference type="Proteomes" id="UP001331761"/>
    </source>
</evidence>
<feature type="non-terminal residue" evidence="2">
    <location>
        <position position="1"/>
    </location>
</feature>
<dbReference type="EMBL" id="WIXE01002953">
    <property type="protein sequence ID" value="KAK5984385.1"/>
    <property type="molecule type" value="Genomic_DNA"/>
</dbReference>
<reference evidence="2 3" key="1">
    <citation type="submission" date="2019-10" db="EMBL/GenBank/DDBJ databases">
        <title>Assembly and Annotation for the nematode Trichostrongylus colubriformis.</title>
        <authorList>
            <person name="Martin J."/>
        </authorList>
    </citation>
    <scope>NUCLEOTIDE SEQUENCE [LARGE SCALE GENOMIC DNA]</scope>
    <source>
        <strain evidence="2">G859</strain>
        <tissue evidence="2">Whole worm</tissue>
    </source>
</reference>
<feature type="domain" description="Mon2/Sec7/BIG1-like HDS" evidence="1">
    <location>
        <begin position="3"/>
        <end position="55"/>
    </location>
</feature>
<organism evidence="2 3">
    <name type="scientific">Trichostrongylus colubriformis</name>
    <name type="common">Black scour worm</name>
    <dbReference type="NCBI Taxonomy" id="6319"/>
    <lineage>
        <taxon>Eukaryota</taxon>
        <taxon>Metazoa</taxon>
        <taxon>Ecdysozoa</taxon>
        <taxon>Nematoda</taxon>
        <taxon>Chromadorea</taxon>
        <taxon>Rhabditida</taxon>
        <taxon>Rhabditina</taxon>
        <taxon>Rhabditomorpha</taxon>
        <taxon>Strongyloidea</taxon>
        <taxon>Trichostrongylidae</taxon>
        <taxon>Trichostrongylus</taxon>
    </lineage>
</organism>
<sequence>TIICSDTCAPETCEQIVAALADLVKTKSDRIGSGWKTLFGTLRAVRTSEVNDDSVHWTVLDVIGAYLRIDK</sequence>
<dbReference type="InterPro" id="IPR015403">
    <property type="entry name" value="Mon2/Sec7/BIG1-like_HDS"/>
</dbReference>
<evidence type="ECO:0000259" key="1">
    <source>
        <dbReference type="Pfam" id="PF09324"/>
    </source>
</evidence>
<accession>A0AAN8G610</accession>
<protein>
    <recommendedName>
        <fullName evidence="1">Mon2/Sec7/BIG1-like HDS domain-containing protein</fullName>
    </recommendedName>
</protein>
<comment type="caution">
    <text evidence="2">The sequence shown here is derived from an EMBL/GenBank/DDBJ whole genome shotgun (WGS) entry which is preliminary data.</text>
</comment>